<dbReference type="VEuPathDB" id="FungiDB:P168DRAFT_318513"/>
<dbReference type="EMBL" id="MSFM01000006">
    <property type="protein sequence ID" value="PKY04171.1"/>
    <property type="molecule type" value="Genomic_DNA"/>
</dbReference>
<evidence type="ECO:0000313" key="2">
    <source>
        <dbReference type="EMBL" id="PKY04171.1"/>
    </source>
</evidence>
<evidence type="ECO:0000256" key="1">
    <source>
        <dbReference type="SAM" id="MobiDB-lite"/>
    </source>
</evidence>
<reference evidence="2" key="1">
    <citation type="submission" date="2016-12" db="EMBL/GenBank/DDBJ databases">
        <title>The genomes of Aspergillus section Nigri reveals drivers in fungal speciation.</title>
        <authorList>
            <consortium name="DOE Joint Genome Institute"/>
            <person name="Vesth T.C."/>
            <person name="Nybo J."/>
            <person name="Theobald S."/>
            <person name="Brandl J."/>
            <person name="Frisvad J.C."/>
            <person name="Nielsen K.F."/>
            <person name="Lyhne E.K."/>
            <person name="Kogle M.E."/>
            <person name="Kuo A."/>
            <person name="Riley R."/>
            <person name="Clum A."/>
            <person name="Nolan M."/>
            <person name="Lipzen A."/>
            <person name="Salamov A."/>
            <person name="Henrissat B."/>
            <person name="Wiebenga A."/>
            <person name="De vries R.P."/>
            <person name="Grigoriev I.V."/>
            <person name="Mortensen U.H."/>
            <person name="Andersen M.R."/>
            <person name="Baker S.E."/>
        </authorList>
    </citation>
    <scope>NUCLEOTIDE SEQUENCE</scope>
    <source>
        <strain evidence="2">IBT 28561</strain>
    </source>
</reference>
<dbReference type="AlphaFoldDB" id="A0A2I1D2S0"/>
<dbReference type="Proteomes" id="UP000234254">
    <property type="component" value="Unassembled WGS sequence"/>
</dbReference>
<proteinExistence type="predicted"/>
<organism evidence="2 3">
    <name type="scientific">Aspergillus campestris (strain IBT 28561)</name>
    <dbReference type="NCBI Taxonomy" id="1392248"/>
    <lineage>
        <taxon>Eukaryota</taxon>
        <taxon>Fungi</taxon>
        <taxon>Dikarya</taxon>
        <taxon>Ascomycota</taxon>
        <taxon>Pezizomycotina</taxon>
        <taxon>Eurotiomycetes</taxon>
        <taxon>Eurotiomycetidae</taxon>
        <taxon>Eurotiales</taxon>
        <taxon>Aspergillaceae</taxon>
        <taxon>Aspergillus</taxon>
        <taxon>Aspergillus subgen. Circumdati</taxon>
    </lineage>
</organism>
<sequence length="783" mass="86785">MNAVASRPENAAVPYTPIAHQPEYAQNYKDSGFGAPVQPVSSRSSSVSSFKTNYSASTAPTAYSPTPSTSSYRQCDSAASLDKILESIFKRVPQEVYENIIDQLEILHTGSCQSGCVTCFQRDLHALSLTCRPWEKAVRARLYNRIHIVGNDSPAQLKKYKLKRGSRLKLLRRTLRERKLLANLVLELRVPQMDLLFTTSKHSTQWQEYRDLVASVIMVCPNLERLMGLSIPYHHEFDRLTHALSTRRKLKEHTWILGEAPEVSEDSPRSTSCPGSLGPLQMFEFLDYHASWTNLETLMLYALNEKSALEPSLFLRMFNLLPSLRNLCISNFNDDAFGDSALLCLPPLESLRLESLPGVTDTGLTQYTSRPESSSLKSFTLIEQDIDSLLVISKILSSLRHLERFKFVQTNRCPTLSADGIVFQPILASSSLKYLHWDVACPNPGTALTKFDSAPFAKPPKHVDTPNSHLAQSILSAGFPNLEALRAPSDIEPPGVLQGVCRPIPSGQALLQPDRYSLPRSSHGSVNTRPLALPAGNNLTSARIRAQTFIDMAAKDTETGLRVLIDDHSDSFVPDVALETMSDDELENMEMNQLGEWRTRKQPKEDLEFMEEPEGPLIVYDSRMPAYMGRTGCKVGGNGVSIPRFVLRPDLPGQEADGGLLGWKQILATNQSLTYAAGVGVNCFGNKGGVIPPPEEPPSPASTTASRFGWGSLGSRSTMGTSPNTPTTPVTPMSPSSMSALPWEKDSCTGSWNYSHKSGRDWWFHMERERPKKVEAIDVKQLF</sequence>
<dbReference type="InterPro" id="IPR032675">
    <property type="entry name" value="LRR_dom_sf"/>
</dbReference>
<dbReference type="OrthoDB" id="3210378at2759"/>
<evidence type="ECO:0008006" key="4">
    <source>
        <dbReference type="Google" id="ProtNLM"/>
    </source>
</evidence>
<protein>
    <recommendedName>
        <fullName evidence="4">F-box domain-containing protein</fullName>
    </recommendedName>
</protein>
<dbReference type="Gene3D" id="3.80.10.10">
    <property type="entry name" value="Ribonuclease Inhibitor"/>
    <property type="match status" value="1"/>
</dbReference>
<dbReference type="RefSeq" id="XP_024692765.1">
    <property type="nucleotide sequence ID" value="XM_024840207.1"/>
</dbReference>
<gene>
    <name evidence="2" type="ORF">P168DRAFT_318513</name>
</gene>
<dbReference type="GeneID" id="36547731"/>
<feature type="compositionally biased region" description="Pro residues" evidence="1">
    <location>
        <begin position="691"/>
        <end position="700"/>
    </location>
</feature>
<feature type="compositionally biased region" description="Low complexity" evidence="1">
    <location>
        <begin position="721"/>
        <end position="739"/>
    </location>
</feature>
<feature type="region of interest" description="Disordered" evidence="1">
    <location>
        <begin position="690"/>
        <end position="742"/>
    </location>
</feature>
<keyword evidence="3" id="KW-1185">Reference proteome</keyword>
<dbReference type="SUPFAM" id="SSF52047">
    <property type="entry name" value="RNI-like"/>
    <property type="match status" value="1"/>
</dbReference>
<name>A0A2I1D2S0_ASPC2</name>
<evidence type="ECO:0000313" key="3">
    <source>
        <dbReference type="Proteomes" id="UP000234254"/>
    </source>
</evidence>
<comment type="caution">
    <text evidence="2">The sequence shown here is derived from an EMBL/GenBank/DDBJ whole genome shotgun (WGS) entry which is preliminary data.</text>
</comment>
<accession>A0A2I1D2S0</accession>